<evidence type="ECO:0000256" key="1">
    <source>
        <dbReference type="SAM" id="SignalP"/>
    </source>
</evidence>
<keyword evidence="1" id="KW-0732">Signal</keyword>
<sequence length="285" mass="29738">MKTLGMAVAGLLLSGSVAHAEEGAASREVTRVRAMRAAVEPMLAKEFGAKAFVATLHGRGAQTVLGVIEEAPPPGTDLQPRLAVLRYDEARGTVRVVDRAFKYAEASALGDKTLLLTPEGDLRLREGSGRERLLAQRVLGDLAPSVKGDGVVATLSRTGAESHETAVGFVGVDGRVTVVADGPGLDAMGSVSPDGRTVVFVSGRTTMASWFRTTLDGAEPVQLTNVGLKAGALRDGVPANFVPPPINTGAMEWLSEDRLRYAAGGGELWTLDVRTGVAVREGGAR</sequence>
<dbReference type="Proteomes" id="UP000321514">
    <property type="component" value="Unassembled WGS sequence"/>
</dbReference>
<dbReference type="InterPro" id="IPR011659">
    <property type="entry name" value="WD40"/>
</dbReference>
<accession>A0A511TCT9</accession>
<evidence type="ECO:0000313" key="3">
    <source>
        <dbReference type="EMBL" id="SEU39055.1"/>
    </source>
</evidence>
<dbReference type="EMBL" id="FOIB01000013">
    <property type="protein sequence ID" value="SEU39055.1"/>
    <property type="molecule type" value="Genomic_DNA"/>
</dbReference>
<dbReference type="InterPro" id="IPR011042">
    <property type="entry name" value="6-blade_b-propeller_TolB-like"/>
</dbReference>
<dbReference type="Proteomes" id="UP000183760">
    <property type="component" value="Unassembled WGS sequence"/>
</dbReference>
<dbReference type="SUPFAM" id="SSF82171">
    <property type="entry name" value="DPP6 N-terminal domain-like"/>
    <property type="match status" value="1"/>
</dbReference>
<dbReference type="Gene3D" id="2.120.10.30">
    <property type="entry name" value="TolB, C-terminal domain"/>
    <property type="match status" value="1"/>
</dbReference>
<evidence type="ECO:0000313" key="2">
    <source>
        <dbReference type="EMBL" id="GEN11996.1"/>
    </source>
</evidence>
<keyword evidence="4" id="KW-1185">Reference proteome</keyword>
<evidence type="ECO:0000313" key="5">
    <source>
        <dbReference type="Proteomes" id="UP000321514"/>
    </source>
</evidence>
<dbReference type="STRING" id="1334629.MFUL124B02_11195"/>
<dbReference type="Pfam" id="PF07676">
    <property type="entry name" value="PD40"/>
    <property type="match status" value="1"/>
</dbReference>
<feature type="chain" id="PRO_5022943424" evidence="1">
    <location>
        <begin position="21"/>
        <end position="285"/>
    </location>
</feature>
<name>A0A511TCT9_MYXFU</name>
<dbReference type="AlphaFoldDB" id="A0A511TCT9"/>
<comment type="caution">
    <text evidence="2">The sequence shown here is derived from an EMBL/GenBank/DDBJ whole genome shotgun (WGS) entry which is preliminary data.</text>
</comment>
<feature type="signal peptide" evidence="1">
    <location>
        <begin position="1"/>
        <end position="20"/>
    </location>
</feature>
<reference evidence="3 4" key="1">
    <citation type="submission" date="2016-10" db="EMBL/GenBank/DDBJ databases">
        <authorList>
            <person name="Varghese N."/>
            <person name="Submissions S."/>
        </authorList>
    </citation>
    <scope>NUCLEOTIDE SEQUENCE [LARGE SCALE GENOMIC DNA]</scope>
    <source>
        <strain evidence="3 4">DSM 16525</strain>
    </source>
</reference>
<organism evidence="2 5">
    <name type="scientific">Myxococcus fulvus</name>
    <dbReference type="NCBI Taxonomy" id="33"/>
    <lineage>
        <taxon>Bacteria</taxon>
        <taxon>Pseudomonadati</taxon>
        <taxon>Myxococcota</taxon>
        <taxon>Myxococcia</taxon>
        <taxon>Myxococcales</taxon>
        <taxon>Cystobacterineae</taxon>
        <taxon>Myxococcaceae</taxon>
        <taxon>Myxococcus</taxon>
    </lineage>
</organism>
<proteinExistence type="predicted"/>
<protein>
    <submittedName>
        <fullName evidence="3">TolB protein</fullName>
    </submittedName>
</protein>
<evidence type="ECO:0000313" key="4">
    <source>
        <dbReference type="Proteomes" id="UP000183760"/>
    </source>
</evidence>
<reference evidence="2 5" key="2">
    <citation type="submission" date="2019-07" db="EMBL/GenBank/DDBJ databases">
        <title>Whole genome shotgun sequence of Myxococcus fulvus NBRC 100333.</title>
        <authorList>
            <person name="Hosoyama A."/>
            <person name="Uohara A."/>
            <person name="Ohji S."/>
            <person name="Ichikawa N."/>
        </authorList>
    </citation>
    <scope>NUCLEOTIDE SEQUENCE [LARGE SCALE GENOMIC DNA]</scope>
    <source>
        <strain evidence="2 5">NBRC 100333</strain>
    </source>
</reference>
<dbReference type="EMBL" id="BJXR01000052">
    <property type="protein sequence ID" value="GEN11996.1"/>
    <property type="molecule type" value="Genomic_DNA"/>
</dbReference>
<dbReference type="RefSeq" id="WP_074958512.1">
    <property type="nucleotide sequence ID" value="NZ_BJXR01000052.1"/>
</dbReference>
<gene>
    <name evidence="2" type="ORF">MFU01_70330</name>
    <name evidence="3" type="ORF">SAMN05443572_113288</name>
</gene>